<name>A0A495QR04_9EURY</name>
<feature type="compositionally biased region" description="Basic and acidic residues" evidence="1">
    <location>
        <begin position="142"/>
        <end position="155"/>
    </location>
</feature>
<evidence type="ECO:0000256" key="1">
    <source>
        <dbReference type="SAM" id="MobiDB-lite"/>
    </source>
</evidence>
<evidence type="ECO:0000313" key="3">
    <source>
        <dbReference type="Proteomes" id="UP000268233"/>
    </source>
</evidence>
<sequence length="217" mass="24653">MVEMGLTPTDRWHLLGKHGCHYVESAEFVETREFDELALIRPELGIPGVPSDVGGPDARWCRHCEDTIDDMRSRRYNAVGNMKSQVPYRDISWQTVDCAGDCPWCGKADSATQYDDYLDETVCPACAWKYNNGPDVEDPPETDLRQEKPTDEVDPVRYTYYTGNADRPPDEPSPSESHEQARQRAADEHRPYVEVKIKAKYADVVCDHPSLAKMRTA</sequence>
<protein>
    <submittedName>
        <fullName evidence="2">Uncharacterized protein</fullName>
    </submittedName>
</protein>
<gene>
    <name evidence="2" type="ORF">BDK61_4544</name>
</gene>
<organism evidence="2 3">
    <name type="scientific">Haloarcula quadrata</name>
    <dbReference type="NCBI Taxonomy" id="182779"/>
    <lineage>
        <taxon>Archaea</taxon>
        <taxon>Methanobacteriati</taxon>
        <taxon>Methanobacteriota</taxon>
        <taxon>Stenosarchaea group</taxon>
        <taxon>Halobacteria</taxon>
        <taxon>Halobacteriales</taxon>
        <taxon>Haloarculaceae</taxon>
        <taxon>Haloarcula</taxon>
    </lineage>
</organism>
<feature type="compositionally biased region" description="Basic and acidic residues" evidence="1">
    <location>
        <begin position="176"/>
        <end position="190"/>
    </location>
</feature>
<accession>A0A495QR04</accession>
<dbReference type="AlphaFoldDB" id="A0A495QR04"/>
<dbReference type="RefSeq" id="WP_148709171.1">
    <property type="nucleotide sequence ID" value="NZ_RBWW01000003.1"/>
</dbReference>
<comment type="caution">
    <text evidence="2">The sequence shown here is derived from an EMBL/GenBank/DDBJ whole genome shotgun (WGS) entry which is preliminary data.</text>
</comment>
<keyword evidence="3" id="KW-1185">Reference proteome</keyword>
<reference evidence="2 3" key="1">
    <citation type="submission" date="2018-10" db="EMBL/GenBank/DDBJ databases">
        <title>Genomic Encyclopedia of Archaeal and Bacterial Type Strains, Phase II (KMG-II): from individual species to whole genera.</title>
        <authorList>
            <person name="Goeker M."/>
        </authorList>
    </citation>
    <scope>NUCLEOTIDE SEQUENCE [LARGE SCALE GENOMIC DNA]</scope>
    <source>
        <strain evidence="2 3">DSM 11927</strain>
    </source>
</reference>
<dbReference type="EMBL" id="RBWW01000003">
    <property type="protein sequence ID" value="RKS75925.1"/>
    <property type="molecule type" value="Genomic_DNA"/>
</dbReference>
<evidence type="ECO:0000313" key="2">
    <source>
        <dbReference type="EMBL" id="RKS75925.1"/>
    </source>
</evidence>
<feature type="region of interest" description="Disordered" evidence="1">
    <location>
        <begin position="134"/>
        <end position="190"/>
    </location>
</feature>
<dbReference type="Proteomes" id="UP000268233">
    <property type="component" value="Unassembled WGS sequence"/>
</dbReference>
<proteinExistence type="predicted"/>